<evidence type="ECO:0000313" key="2">
    <source>
        <dbReference type="Proteomes" id="UP000069850"/>
    </source>
</evidence>
<accession>A0A0X3BJM9</accession>
<organism evidence="1 2">
    <name type="scientific">Methanoculleus bourgensis</name>
    <dbReference type="NCBI Taxonomy" id="83986"/>
    <lineage>
        <taxon>Archaea</taxon>
        <taxon>Methanobacteriati</taxon>
        <taxon>Methanobacteriota</taxon>
        <taxon>Stenosarchaea group</taxon>
        <taxon>Methanomicrobia</taxon>
        <taxon>Methanomicrobiales</taxon>
        <taxon>Methanomicrobiaceae</taxon>
        <taxon>Methanoculleus</taxon>
    </lineage>
</organism>
<reference evidence="1 2" key="1">
    <citation type="submission" date="2016-01" db="EMBL/GenBank/DDBJ databases">
        <authorList>
            <person name="Manzoor S."/>
        </authorList>
    </citation>
    <scope>NUCLEOTIDE SEQUENCE [LARGE SCALE GENOMIC DNA]</scope>
    <source>
        <strain evidence="1">Methanoculleus sp MAB1</strain>
    </source>
</reference>
<dbReference type="Proteomes" id="UP000069850">
    <property type="component" value="Chromosome 1"/>
</dbReference>
<protein>
    <submittedName>
        <fullName evidence="1">Uncharacterized protein</fullName>
    </submittedName>
</protein>
<name>A0A0X3BJM9_9EURY</name>
<sequence>MHANGETAMKSRISPYIAAIALITVLATAGCLGPAGTAVNATPEPTPESCEACTVPEGFCGPPGVCPGEPVNEVYAFTDKNVYRIGEVVEFGIVNCGDEPVEFSNPSPWRVDRWGANTSGCTPENCTGGMWETIGRSGLAHTGDIVYLYPGDNWTVQWDTASWDAAQGKNVEPMGNSTLTPRTYRIWIWNSINISREFEFV</sequence>
<proteinExistence type="predicted"/>
<dbReference type="KEGG" id="mema:MMAB1_1119"/>
<dbReference type="EMBL" id="LT158599">
    <property type="protein sequence ID" value="CVK32332.1"/>
    <property type="molecule type" value="Genomic_DNA"/>
</dbReference>
<evidence type="ECO:0000313" key="1">
    <source>
        <dbReference type="EMBL" id="CVK32332.1"/>
    </source>
</evidence>
<gene>
    <name evidence="1" type="ORF">MMAB1_1119</name>
</gene>
<dbReference type="AlphaFoldDB" id="A0A0X3BJM9"/>